<keyword evidence="1" id="KW-0175">Coiled coil</keyword>
<feature type="coiled-coil region" evidence="1">
    <location>
        <begin position="1"/>
        <end position="185"/>
    </location>
</feature>
<feature type="coiled-coil region" evidence="1">
    <location>
        <begin position="1298"/>
        <end position="1374"/>
    </location>
</feature>
<comment type="caution">
    <text evidence="3">The sequence shown here is derived from an EMBL/GenBank/DDBJ whole genome shotgun (WGS) entry which is preliminary data.</text>
</comment>
<feature type="coiled-coil region" evidence="1">
    <location>
        <begin position="955"/>
        <end position="982"/>
    </location>
</feature>
<feature type="compositionally biased region" description="Low complexity" evidence="2">
    <location>
        <begin position="1152"/>
        <end position="1162"/>
    </location>
</feature>
<feature type="region of interest" description="Disordered" evidence="2">
    <location>
        <begin position="1402"/>
        <end position="1424"/>
    </location>
</feature>
<evidence type="ECO:0000313" key="4">
    <source>
        <dbReference type="Proteomes" id="UP000623129"/>
    </source>
</evidence>
<feature type="compositionally biased region" description="Basic and acidic residues" evidence="2">
    <location>
        <begin position="1129"/>
        <end position="1138"/>
    </location>
</feature>
<dbReference type="GO" id="GO:0051015">
    <property type="term" value="F:actin filament binding"/>
    <property type="evidence" value="ECO:0007669"/>
    <property type="project" value="TreeGrafter"/>
</dbReference>
<dbReference type="OrthoDB" id="10255522at2759"/>
<proteinExistence type="predicted"/>
<dbReference type="InterPro" id="IPR051861">
    <property type="entry name" value="NET_actin-binding_domain"/>
</dbReference>
<feature type="coiled-coil region" evidence="1">
    <location>
        <begin position="211"/>
        <end position="475"/>
    </location>
</feature>
<feature type="compositionally biased region" description="Polar residues" evidence="2">
    <location>
        <begin position="1037"/>
        <end position="1046"/>
    </location>
</feature>
<keyword evidence="4" id="KW-1185">Reference proteome</keyword>
<sequence length="1424" mass="165218">MERLKLRAREKEEEVEKLNISLQSEQIQKMQSEMARLALEKKLKEAYERMKGLTKMEKEMERIKEGRRKLEDQNRLANSIVSCLQNEIKSGGERWDELEKRNESLNFELESMKQRHRESEEKVTTLEEEIERVKEENRSLFMSLKTGDEKYSSLERINLSLNMELEKLKQRQRECEEEVKMEMEKLNYSLQETQLHKMKSEMANMSLGKALEESHERIKALSEENERLSGEMERMKEEQRALSLSLKTGEGRYNSLEGRNRSLSLELEEMKKRKPEVERLRVHLQEVKLQKVQVEMEKIELEREMERTKEEYTTVSLNLEAKEKELNEKIGELERLQVQLQDMHSQKLQEQTINLSYEKQLAEKMGELERLQVQLQENALAETALAEAHERLNRLYLQKEKLEMEMERIREENKSLDEQNHQANSRIIRLQDEIISLNEFKRRLEGEISLHLEEKRRAQEELSRIKHDKSEQDSRHISLTDQIQIVSSNVESLQGLVEELKDGNFELKEIIKNHEDVRTLQSENLRQLERVSEKNSLLEKSLSIANAELEGLRRKKEELEMSSENLHSNIEKLVMRKNLLENSLCDANAEIEGLRRKLKELNASYQFLMGENEKLAADKGSLVSEVQSTKVMLRDLEKRYRELEINHRNLHQDKALILDQVRYLQNTLNQEKIETQSAKNLLEAEQQRIVNAQNEIFKFQRALNEANEMISKLNWVRKEKEKLVQGVRSLQDALKLDKKYNSLGELQEEIIMQLILHEVGMLVSTVSEAQDARQSRLVEKSLVVTLLEHFGKEVHELRLERENLKGENVTKSKELHELRGEVEFLVSQLTDLQDSRRSLQKEIVTLFEENSYLSQKQNASQVDLHAILTESISQDIFGVVLKSICQEMCEENISLKKCGFEIETLMGKTKSAIFDASLFKDKVVELTLACESFEISAMVQKEVLKEEISRRNLCVHELKERLNKIEAENQRLKVDLDKGEMMILGSLRDEVEALEQQTLSLTKGRLKASKNKKEEKKLSPSKRVKSPLKPTRGDQGDTATSVTRNPELQQLHTTIKSLQKMVTSTALVLEQERVDFAASLADAKKQVELLKMKEISDDDFSRVNYEQMLKDIQLDLVQSSNSSSSLNSRGERDRERVRVHSSRQKNTRAITSGSSVSGNSGSFNAESWGLAGGERESSERKRLNVRSLMQRDIELEYPEIDLVLDRERDIRGKRLSTDQMSEKELGIDKQMVPRKANVGTAESHQEWKTNITERLTSDSKRLIELQSGLNELKSNIGLSEGQNGKFTSQQTEGITVQLREAEETILQLIETNNKLSKKVDEIDNANLEGESNTDTLCKNQRKISDRARKASEKIGLLELELQKVQQMLLKLEAESASEITGSGVPLPKRSKVLLVEYLYGRKKDSSKQRKKPRCGCMRTKTQED</sequence>
<name>A0A833VGF5_9POAL</name>
<dbReference type="PANTHER" id="PTHR32258:SF6">
    <property type="entry name" value="PROTEIN NETWORKED 1A"/>
    <property type="match status" value="1"/>
</dbReference>
<feature type="compositionally biased region" description="Low complexity" evidence="2">
    <location>
        <begin position="1119"/>
        <end position="1128"/>
    </location>
</feature>
<feature type="coiled-coil region" evidence="1">
    <location>
        <begin position="528"/>
        <end position="709"/>
    </location>
</feature>
<feature type="region of interest" description="Disordered" evidence="2">
    <location>
        <begin position="1119"/>
        <end position="1176"/>
    </location>
</feature>
<organism evidence="3 4">
    <name type="scientific">Carex littledalei</name>
    <dbReference type="NCBI Taxonomy" id="544730"/>
    <lineage>
        <taxon>Eukaryota</taxon>
        <taxon>Viridiplantae</taxon>
        <taxon>Streptophyta</taxon>
        <taxon>Embryophyta</taxon>
        <taxon>Tracheophyta</taxon>
        <taxon>Spermatophyta</taxon>
        <taxon>Magnoliopsida</taxon>
        <taxon>Liliopsida</taxon>
        <taxon>Poales</taxon>
        <taxon>Cyperaceae</taxon>
        <taxon>Cyperoideae</taxon>
        <taxon>Cariceae</taxon>
        <taxon>Carex</taxon>
        <taxon>Carex subgen. Euthyceras</taxon>
    </lineage>
</organism>
<evidence type="ECO:0000313" key="3">
    <source>
        <dbReference type="EMBL" id="KAF3325215.1"/>
    </source>
</evidence>
<accession>A0A833VGF5</accession>
<gene>
    <name evidence="3" type="ORF">FCM35_KLT10286</name>
</gene>
<evidence type="ECO:0000256" key="2">
    <source>
        <dbReference type="SAM" id="MobiDB-lite"/>
    </source>
</evidence>
<protein>
    <submittedName>
        <fullName evidence="3">CAP-Gly domain-containing linker protein 1-like protein</fullName>
    </submittedName>
</protein>
<dbReference type="EMBL" id="SWLB01000020">
    <property type="protein sequence ID" value="KAF3325215.1"/>
    <property type="molecule type" value="Genomic_DNA"/>
</dbReference>
<dbReference type="PANTHER" id="PTHR32258">
    <property type="entry name" value="PROTEIN NETWORKED 4A"/>
    <property type="match status" value="1"/>
</dbReference>
<feature type="coiled-coil region" evidence="1">
    <location>
        <begin position="787"/>
        <end position="849"/>
    </location>
</feature>
<dbReference type="Proteomes" id="UP000623129">
    <property type="component" value="Unassembled WGS sequence"/>
</dbReference>
<reference evidence="3" key="1">
    <citation type="submission" date="2020-01" db="EMBL/GenBank/DDBJ databases">
        <title>Genome sequence of Kobresia littledalei, the first chromosome-level genome in the family Cyperaceae.</title>
        <authorList>
            <person name="Qu G."/>
        </authorList>
    </citation>
    <scope>NUCLEOTIDE SEQUENCE</scope>
    <source>
        <strain evidence="3">C.B.Clarke</strain>
        <tissue evidence="3">Leaf</tissue>
    </source>
</reference>
<dbReference type="GO" id="GO:0005886">
    <property type="term" value="C:plasma membrane"/>
    <property type="evidence" value="ECO:0007669"/>
    <property type="project" value="TreeGrafter"/>
</dbReference>
<feature type="region of interest" description="Disordered" evidence="2">
    <location>
        <begin position="1004"/>
        <end position="1046"/>
    </location>
</feature>
<evidence type="ECO:0000256" key="1">
    <source>
        <dbReference type="SAM" id="Coils"/>
    </source>
</evidence>